<proteinExistence type="inferred from homology"/>
<dbReference type="InterPro" id="IPR003583">
    <property type="entry name" value="Hlx-hairpin-Hlx_DNA-bd_motif"/>
</dbReference>
<keyword evidence="5 6" id="KW-0234">DNA repair</keyword>
<comment type="caution">
    <text evidence="8">The sequence shown here is derived from an EMBL/GenBank/DDBJ whole genome shotgun (WGS) entry which is preliminary data.</text>
</comment>
<comment type="domain">
    <text evidence="6">Has three domains with a flexible linker between the domains II and III and assumes an 'L' shape. Domain III is highly mobile and contacts RuvB.</text>
</comment>
<reference evidence="8 9" key="1">
    <citation type="submission" date="2015-01" db="EMBL/GenBank/DDBJ databases">
        <title>Genome Sequencing of Rickettsiales.</title>
        <authorList>
            <person name="Daugherty S.C."/>
            <person name="Su Q."/>
            <person name="Abolude K."/>
            <person name="Beier-Sexton M."/>
            <person name="Carlyon J.A."/>
            <person name="Carter R."/>
            <person name="Day N.P."/>
            <person name="Dumler S.J."/>
            <person name="Dyachenko V."/>
            <person name="Godinez A."/>
            <person name="Kurtti T.J."/>
            <person name="Lichay M."/>
            <person name="Mullins K.E."/>
            <person name="Ott S."/>
            <person name="Pappas-Brown V."/>
            <person name="Paris D.H."/>
            <person name="Patel P."/>
            <person name="Richards A.L."/>
            <person name="Sadzewicz L."/>
            <person name="Sears K."/>
            <person name="Seidman D."/>
            <person name="Sengamalay N."/>
            <person name="Stenos J."/>
            <person name="Tallon L.J."/>
            <person name="Vincent G."/>
            <person name="Fraser C.M."/>
            <person name="Munderloh U."/>
            <person name="Dunning-Hotopp J.C."/>
        </authorList>
    </citation>
    <scope>NUCLEOTIDE SEQUENCE [LARGE SCALE GENOMIC DNA]</scope>
    <source>
        <strain evidence="8 9">TA716</strain>
    </source>
</reference>
<dbReference type="Pfam" id="PF07499">
    <property type="entry name" value="RuvA_C"/>
    <property type="match status" value="1"/>
</dbReference>
<comment type="caution">
    <text evidence="6">Lacks conserved residue(s) required for the propagation of feature annotation.</text>
</comment>
<keyword evidence="4 6" id="KW-0233">DNA recombination</keyword>
<keyword evidence="3 6" id="KW-0238">DNA-binding</keyword>
<dbReference type="InterPro" id="IPR036267">
    <property type="entry name" value="RuvA_C_sf"/>
</dbReference>
<dbReference type="SUPFAM" id="SSF46929">
    <property type="entry name" value="DNA helicase RuvA subunit, C-terminal domain"/>
    <property type="match status" value="1"/>
</dbReference>
<evidence type="ECO:0000313" key="8">
    <source>
        <dbReference type="EMBL" id="KJV74215.1"/>
    </source>
</evidence>
<keyword evidence="8" id="KW-0067">ATP-binding</keyword>
<evidence type="ECO:0000256" key="6">
    <source>
        <dbReference type="HAMAP-Rule" id="MF_00031"/>
    </source>
</evidence>
<dbReference type="Pfam" id="PF14520">
    <property type="entry name" value="HHH_5"/>
    <property type="match status" value="1"/>
</dbReference>
<gene>
    <name evidence="6 8" type="primary">ruvA</name>
    <name evidence="8" type="ORF">OTSTA716_1362</name>
</gene>
<evidence type="ECO:0000256" key="4">
    <source>
        <dbReference type="ARBA" id="ARBA00023172"/>
    </source>
</evidence>
<dbReference type="GO" id="GO:0006281">
    <property type="term" value="P:DNA repair"/>
    <property type="evidence" value="ECO:0007669"/>
    <property type="project" value="UniProtKB-UniRule"/>
</dbReference>
<feature type="domain" description="Helix-hairpin-helix DNA-binding motif class 1" evidence="7">
    <location>
        <begin position="109"/>
        <end position="128"/>
    </location>
</feature>
<evidence type="ECO:0000259" key="7">
    <source>
        <dbReference type="SMART" id="SM00278"/>
    </source>
</evidence>
<dbReference type="GO" id="GO:0000400">
    <property type="term" value="F:four-way junction DNA binding"/>
    <property type="evidence" value="ECO:0007669"/>
    <property type="project" value="UniProtKB-UniRule"/>
</dbReference>
<dbReference type="GO" id="GO:0005524">
    <property type="term" value="F:ATP binding"/>
    <property type="evidence" value="ECO:0007669"/>
    <property type="project" value="InterPro"/>
</dbReference>
<keyword evidence="8" id="KW-0347">Helicase</keyword>
<dbReference type="InterPro" id="IPR011114">
    <property type="entry name" value="RuvA_C"/>
</dbReference>
<dbReference type="GO" id="GO:0006310">
    <property type="term" value="P:DNA recombination"/>
    <property type="evidence" value="ECO:0007669"/>
    <property type="project" value="UniProtKB-UniRule"/>
</dbReference>
<keyword evidence="8" id="KW-0547">Nucleotide-binding</keyword>
<dbReference type="GO" id="GO:0009379">
    <property type="term" value="C:Holliday junction helicase complex"/>
    <property type="evidence" value="ECO:0007669"/>
    <property type="project" value="InterPro"/>
</dbReference>
<evidence type="ECO:0000256" key="5">
    <source>
        <dbReference type="ARBA" id="ARBA00023204"/>
    </source>
</evidence>
<comment type="subcellular location">
    <subcellularLocation>
        <location evidence="6">Cytoplasm</location>
    </subcellularLocation>
</comment>
<evidence type="ECO:0000256" key="2">
    <source>
        <dbReference type="ARBA" id="ARBA00022763"/>
    </source>
</evidence>
<protein>
    <recommendedName>
        <fullName evidence="6">Holliday junction branch migration complex subunit RuvA</fullName>
    </recommendedName>
</protein>
<evidence type="ECO:0000313" key="9">
    <source>
        <dbReference type="Proteomes" id="UP000033671"/>
    </source>
</evidence>
<feature type="domain" description="Helix-hairpin-helix DNA-binding motif class 1" evidence="7">
    <location>
        <begin position="74"/>
        <end position="93"/>
    </location>
</feature>
<dbReference type="NCBIfam" id="TIGR00084">
    <property type="entry name" value="ruvA"/>
    <property type="match status" value="1"/>
</dbReference>
<dbReference type="InterPro" id="IPR000085">
    <property type="entry name" value="RuvA"/>
</dbReference>
<dbReference type="SUPFAM" id="SSF47781">
    <property type="entry name" value="RuvA domain 2-like"/>
    <property type="match status" value="1"/>
</dbReference>
<dbReference type="SUPFAM" id="SSF50249">
    <property type="entry name" value="Nucleic acid-binding proteins"/>
    <property type="match status" value="1"/>
</dbReference>
<dbReference type="EMBL" id="LAOA01000057">
    <property type="protein sequence ID" value="KJV74215.1"/>
    <property type="molecule type" value="Genomic_DNA"/>
</dbReference>
<dbReference type="InterPro" id="IPR012340">
    <property type="entry name" value="NA-bd_OB-fold"/>
</dbReference>
<dbReference type="PATRIC" id="fig|1359175.3.peg.2390"/>
<organism evidence="8 9">
    <name type="scientific">Orientia tsutsugamushi str. TA716</name>
    <dbReference type="NCBI Taxonomy" id="1359175"/>
    <lineage>
        <taxon>Bacteria</taxon>
        <taxon>Pseudomonadati</taxon>
        <taxon>Pseudomonadota</taxon>
        <taxon>Alphaproteobacteria</taxon>
        <taxon>Rickettsiales</taxon>
        <taxon>Rickettsiaceae</taxon>
        <taxon>Rickettsieae</taxon>
        <taxon>Orientia</taxon>
    </lineage>
</organism>
<keyword evidence="2 6" id="KW-0227">DNA damage</keyword>
<feature type="region of interest" description="Domain III" evidence="6">
    <location>
        <begin position="154"/>
        <end position="205"/>
    </location>
</feature>
<dbReference type="InterPro" id="IPR010994">
    <property type="entry name" value="RuvA_2-like"/>
</dbReference>
<name>A0A0F3P1I8_ORITS</name>
<accession>A0A0F3P1I8</accession>
<dbReference type="Gene3D" id="1.10.8.10">
    <property type="entry name" value="DNA helicase RuvA subunit, C-terminal domain"/>
    <property type="match status" value="1"/>
</dbReference>
<dbReference type="Pfam" id="PF01330">
    <property type="entry name" value="RuvA_N"/>
    <property type="match status" value="1"/>
</dbReference>
<comment type="function">
    <text evidence="6">The RuvA-RuvB-RuvC complex processes Holliday junction (HJ) DNA during genetic recombination and DNA repair, while the RuvA-RuvB complex plays an important role in the rescue of blocked DNA replication forks via replication fork reversal (RFR). RuvA specifically binds to HJ cruciform DNA, conferring on it an open structure. The RuvB hexamer acts as an ATP-dependent pump, pulling dsDNA into and through the RuvAB complex. HJ branch migration allows RuvC to scan DNA until it finds its consensus sequence, where it cleaves and resolves the cruciform DNA.</text>
</comment>
<sequence>MIAKLKGILDSITDSYLIIDINGVGYQVYSSGKTLMKLIKEEGSIVSLFIETHVREDRIHLFGFLDNTEKVAFNMLQSVSGIGTKMALHILSNLTPHQLQIAISSQNRHQLKAISGVGPKLIDRLMIELRDKVANINTIANNTSLAILSTDSNTHDNILSDAITALIALGISRTEATQILSDIYALSPSISVNELVRTALQRRAK</sequence>
<dbReference type="CDD" id="cd14332">
    <property type="entry name" value="UBA_RuvA_C"/>
    <property type="match status" value="1"/>
</dbReference>
<keyword evidence="1 6" id="KW-0963">Cytoplasm</keyword>
<dbReference type="Proteomes" id="UP000033671">
    <property type="component" value="Unassembled WGS sequence"/>
</dbReference>
<dbReference type="InterPro" id="IPR013849">
    <property type="entry name" value="DNA_helicase_Holl-junc_RuvA_I"/>
</dbReference>
<comment type="similarity">
    <text evidence="6">Belongs to the RuvA family.</text>
</comment>
<evidence type="ECO:0000256" key="1">
    <source>
        <dbReference type="ARBA" id="ARBA00022490"/>
    </source>
</evidence>
<dbReference type="Gene3D" id="1.10.150.20">
    <property type="entry name" value="5' to 3' exonuclease, C-terminal subdomain"/>
    <property type="match status" value="1"/>
</dbReference>
<dbReference type="HAMAP" id="MF_00031">
    <property type="entry name" value="DNA_HJ_migration_RuvA"/>
    <property type="match status" value="1"/>
</dbReference>
<dbReference type="RefSeq" id="WP_045917252.1">
    <property type="nucleotide sequence ID" value="NZ_LAOA01000057.1"/>
</dbReference>
<evidence type="ECO:0000256" key="3">
    <source>
        <dbReference type="ARBA" id="ARBA00023125"/>
    </source>
</evidence>
<dbReference type="GO" id="GO:0009378">
    <property type="term" value="F:four-way junction helicase activity"/>
    <property type="evidence" value="ECO:0007669"/>
    <property type="project" value="InterPro"/>
</dbReference>
<dbReference type="GO" id="GO:0048476">
    <property type="term" value="C:Holliday junction resolvase complex"/>
    <property type="evidence" value="ECO:0007669"/>
    <property type="project" value="UniProtKB-UniRule"/>
</dbReference>
<dbReference type="Gene3D" id="2.40.50.140">
    <property type="entry name" value="Nucleic acid-binding proteins"/>
    <property type="match status" value="1"/>
</dbReference>
<keyword evidence="8" id="KW-0378">Hydrolase</keyword>
<dbReference type="SMART" id="SM00278">
    <property type="entry name" value="HhH1"/>
    <property type="match status" value="2"/>
</dbReference>
<dbReference type="GO" id="GO:0005737">
    <property type="term" value="C:cytoplasm"/>
    <property type="evidence" value="ECO:0007669"/>
    <property type="project" value="UniProtKB-SubCell"/>
</dbReference>
<comment type="subunit">
    <text evidence="6">Homotetramer. Forms an RuvA(8)-RuvB(12)-Holliday junction (HJ) complex. HJ DNA is sandwiched between 2 RuvA tetramers; dsDNA enters through RuvA and exits via RuvB. An RuvB hexamer assembles on each DNA strand where it exits the tetramer. Each RuvB hexamer is contacted by two RuvA subunits (via domain III) on 2 adjacent RuvB subunits; this complex drives branch migration. In the full resolvosome a probable DNA-RuvA(4)-RuvB(12)-RuvC(2) complex forms which resolves the HJ.</text>
</comment>
<dbReference type="GO" id="GO:0016787">
    <property type="term" value="F:hydrolase activity"/>
    <property type="evidence" value="ECO:0007669"/>
    <property type="project" value="UniProtKB-KW"/>
</dbReference>
<dbReference type="AlphaFoldDB" id="A0A0F3P1I8"/>